<gene>
    <name evidence="3" type="ORF">EQY75_09715</name>
</gene>
<dbReference type="Pfam" id="PF05935">
    <property type="entry name" value="Arylsulfotrans"/>
    <property type="match status" value="1"/>
</dbReference>
<dbReference type="PROSITE" id="PS51257">
    <property type="entry name" value="PROKAR_LIPOPROTEIN"/>
    <property type="match status" value="1"/>
</dbReference>
<evidence type="ECO:0000313" key="4">
    <source>
        <dbReference type="Proteomes" id="UP000290889"/>
    </source>
</evidence>
<accession>A0A411EAS9</accession>
<dbReference type="OrthoDB" id="264813at2"/>
<dbReference type="PANTHER" id="PTHR35340">
    <property type="entry name" value="PQQ ENZYME REPEAT PROTEIN-RELATED"/>
    <property type="match status" value="1"/>
</dbReference>
<dbReference type="KEGG" id="mur:EQY75_09715"/>
<evidence type="ECO:0000256" key="1">
    <source>
        <dbReference type="SAM" id="MobiDB-lite"/>
    </source>
</evidence>
<proteinExistence type="predicted"/>
<dbReference type="Proteomes" id="UP000290889">
    <property type="component" value="Chromosome"/>
</dbReference>
<dbReference type="InterPro" id="IPR010262">
    <property type="entry name" value="Arylsulfotransferase_bact"/>
</dbReference>
<name>A0A411EAS9_9FLAO</name>
<evidence type="ECO:0000313" key="3">
    <source>
        <dbReference type="EMBL" id="QBA64779.1"/>
    </source>
</evidence>
<feature type="chain" id="PRO_5019263812" description="Arylsulfotransferase" evidence="2">
    <location>
        <begin position="20"/>
        <end position="553"/>
    </location>
</feature>
<dbReference type="GO" id="GO:0004062">
    <property type="term" value="F:aryl sulfotransferase activity"/>
    <property type="evidence" value="ECO:0007669"/>
    <property type="project" value="InterPro"/>
</dbReference>
<keyword evidence="2" id="KW-0732">Signal</keyword>
<dbReference type="EMBL" id="CP035544">
    <property type="protein sequence ID" value="QBA64779.1"/>
    <property type="molecule type" value="Genomic_DNA"/>
</dbReference>
<dbReference type="RefSeq" id="WP_129605413.1">
    <property type="nucleotide sequence ID" value="NZ_CP035544.1"/>
</dbReference>
<evidence type="ECO:0008006" key="5">
    <source>
        <dbReference type="Google" id="ProtNLM"/>
    </source>
</evidence>
<dbReference type="InterPro" id="IPR053143">
    <property type="entry name" value="Arylsulfate_ST"/>
</dbReference>
<feature type="region of interest" description="Disordered" evidence="1">
    <location>
        <begin position="534"/>
        <end position="553"/>
    </location>
</feature>
<feature type="signal peptide" evidence="2">
    <location>
        <begin position="1"/>
        <end position="19"/>
    </location>
</feature>
<keyword evidence="4" id="KW-1185">Reference proteome</keyword>
<organism evidence="3 4">
    <name type="scientific">Muriicola soli</name>
    <dbReference type="NCBI Taxonomy" id="2507538"/>
    <lineage>
        <taxon>Bacteria</taxon>
        <taxon>Pseudomonadati</taxon>
        <taxon>Bacteroidota</taxon>
        <taxon>Flavobacteriia</taxon>
        <taxon>Flavobacteriales</taxon>
        <taxon>Flavobacteriaceae</taxon>
        <taxon>Muriicola</taxon>
    </lineage>
</organism>
<dbReference type="AlphaFoldDB" id="A0A411EAS9"/>
<dbReference type="PANTHER" id="PTHR35340:SF5">
    <property type="entry name" value="ASST-DOMAIN-CONTAINING PROTEIN"/>
    <property type="match status" value="1"/>
</dbReference>
<sequence>MKLKAFAFPLFLLFFISCKTDSPPKTEMAVEEVKVWQPDDTRSMTGVMAKRGLIYDSETDTEGYVLFEPSSSTKTFLINKNGEVVHSWNSDLNSMNSYLQPNGNLIRMERDENFPTFAAGGQSGRIKEYDWEGNLLWDFEYYSETYLTHHDIEIMPNGNILAISYDALSAEEAEAAGMDPQHIPKAGIWLDKIIEIEPVKPKGGKIVWEWRMQDHLVQEFDPDKENYGVIAEHPRKININIASEEAGPPMTQERLDQMKKMGFITSNATVDNQGSDITHTNAVSYNSELDQIVISVPGYGEIFVIDHSTSTEEARTASGGNSGLGGELLYRWGNPANYGKGSKEDQMLHGQHDSKWIPQGYPGEGNLMVYNNDIPHPDNKLPNMWAAMGENSTPELKVAIGDVGNYSAVHEWAIPTSENGNYEPGENGVFGPETPDWTYNAPDKYSIYSSFISGAHRLKNGHTFITQGMQGRFLEIDENGRRVWEYWNPYVYDYKLPDGSPAQPTGPFVFGIFRSTLYPGDYAAFGGKKLEPISPQPDPFIFKMPPPPEENTQ</sequence>
<reference evidence="3 4" key="1">
    <citation type="submission" date="2019-01" db="EMBL/GenBank/DDBJ databases">
        <title>Muriicola soli sp. nov., isolated from soil.</title>
        <authorList>
            <person name="Kang H.J."/>
            <person name="Kim S.B."/>
        </authorList>
    </citation>
    <scope>NUCLEOTIDE SEQUENCE [LARGE SCALE GENOMIC DNA]</scope>
    <source>
        <strain evidence="3 4">MMS17-SY002</strain>
    </source>
</reference>
<protein>
    <recommendedName>
        <fullName evidence="5">Arylsulfotransferase</fullName>
    </recommendedName>
</protein>
<evidence type="ECO:0000256" key="2">
    <source>
        <dbReference type="SAM" id="SignalP"/>
    </source>
</evidence>